<evidence type="ECO:0000313" key="3">
    <source>
        <dbReference type="Proteomes" id="UP001498398"/>
    </source>
</evidence>
<protein>
    <submittedName>
        <fullName evidence="2">Uncharacterized protein</fullName>
    </submittedName>
</protein>
<dbReference type="Proteomes" id="UP001498398">
    <property type="component" value="Unassembled WGS sequence"/>
</dbReference>
<dbReference type="PANTHER" id="PTHR40465">
    <property type="entry name" value="CHROMOSOME 1, WHOLE GENOME SHOTGUN SEQUENCE"/>
    <property type="match status" value="1"/>
</dbReference>
<feature type="transmembrane region" description="Helical" evidence="1">
    <location>
        <begin position="20"/>
        <end position="37"/>
    </location>
</feature>
<keyword evidence="3" id="KW-1185">Reference proteome</keyword>
<reference evidence="2 3" key="1">
    <citation type="submission" date="2024-01" db="EMBL/GenBank/DDBJ databases">
        <title>A draft genome for the cacao thread blight pathogen Marasmiellus scandens.</title>
        <authorList>
            <person name="Baruah I.K."/>
            <person name="Leung J."/>
            <person name="Bukari Y."/>
            <person name="Amoako-Attah I."/>
            <person name="Meinhardt L.W."/>
            <person name="Bailey B.A."/>
            <person name="Cohen S.P."/>
        </authorList>
    </citation>
    <scope>NUCLEOTIDE SEQUENCE [LARGE SCALE GENOMIC DNA]</scope>
    <source>
        <strain evidence="2 3">GH-19</strain>
    </source>
</reference>
<proteinExistence type="predicted"/>
<organism evidence="2 3">
    <name type="scientific">Marasmiellus scandens</name>
    <dbReference type="NCBI Taxonomy" id="2682957"/>
    <lineage>
        <taxon>Eukaryota</taxon>
        <taxon>Fungi</taxon>
        <taxon>Dikarya</taxon>
        <taxon>Basidiomycota</taxon>
        <taxon>Agaricomycotina</taxon>
        <taxon>Agaricomycetes</taxon>
        <taxon>Agaricomycetidae</taxon>
        <taxon>Agaricales</taxon>
        <taxon>Marasmiineae</taxon>
        <taxon>Omphalotaceae</taxon>
        <taxon>Marasmiellus</taxon>
    </lineage>
</organism>
<keyword evidence="1" id="KW-0472">Membrane</keyword>
<keyword evidence="1" id="KW-0812">Transmembrane</keyword>
<feature type="transmembrane region" description="Helical" evidence="1">
    <location>
        <begin position="49"/>
        <end position="70"/>
    </location>
</feature>
<feature type="transmembrane region" description="Helical" evidence="1">
    <location>
        <begin position="90"/>
        <end position="108"/>
    </location>
</feature>
<sequence length="156" mass="17209">MSNIPSNVGERTASELYGMLFNYGLMGSLLVQVYHYYTSFPKDKSGIKAIVYTLLILEFAQTIIMSYFAYTIFGSGYGNLAVFDKSALEWFPICVLGALIAGIVQLFYAHRLYVLCGSKLVGSMVALVSLRFSSPIHGLYSSSSQHCKLDLVSAKE</sequence>
<dbReference type="PANTHER" id="PTHR40465:SF1">
    <property type="entry name" value="DUF6534 DOMAIN-CONTAINING PROTEIN"/>
    <property type="match status" value="1"/>
</dbReference>
<evidence type="ECO:0000256" key="1">
    <source>
        <dbReference type="SAM" id="Phobius"/>
    </source>
</evidence>
<evidence type="ECO:0000313" key="2">
    <source>
        <dbReference type="EMBL" id="KAK7438049.1"/>
    </source>
</evidence>
<name>A0ABR1IPN9_9AGAR</name>
<accession>A0ABR1IPN9</accession>
<keyword evidence="1" id="KW-1133">Transmembrane helix</keyword>
<comment type="caution">
    <text evidence="2">The sequence shown here is derived from an EMBL/GenBank/DDBJ whole genome shotgun (WGS) entry which is preliminary data.</text>
</comment>
<gene>
    <name evidence="2" type="ORF">VKT23_018216</name>
</gene>
<dbReference type="EMBL" id="JBANRG010000081">
    <property type="protein sequence ID" value="KAK7438049.1"/>
    <property type="molecule type" value="Genomic_DNA"/>
</dbReference>